<reference evidence="6 7" key="1">
    <citation type="submission" date="2017-08" db="EMBL/GenBank/DDBJ databases">
        <authorList>
            <person name="de Groot N.N."/>
        </authorList>
    </citation>
    <scope>NUCLEOTIDE SEQUENCE [LARGE SCALE GENOMIC DNA]</scope>
    <source>
        <strain evidence="6 7">JC228</strain>
    </source>
</reference>
<dbReference type="SMART" id="SM00636">
    <property type="entry name" value="Glyco_18"/>
    <property type="match status" value="1"/>
</dbReference>
<feature type="chain" id="PRO_5012560714" evidence="3">
    <location>
        <begin position="25"/>
        <end position="540"/>
    </location>
</feature>
<dbReference type="PROSITE" id="PS51910">
    <property type="entry name" value="GH18_2"/>
    <property type="match status" value="1"/>
</dbReference>
<evidence type="ECO:0000259" key="4">
    <source>
        <dbReference type="PROSITE" id="PS51272"/>
    </source>
</evidence>
<dbReference type="Pfam" id="PF00704">
    <property type="entry name" value="Glyco_hydro_18"/>
    <property type="match status" value="1"/>
</dbReference>
<dbReference type="EMBL" id="OAOP01000001">
    <property type="protein sequence ID" value="SNX67257.1"/>
    <property type="molecule type" value="Genomic_DNA"/>
</dbReference>
<feature type="domain" description="SLH" evidence="4">
    <location>
        <begin position="481"/>
        <end position="540"/>
    </location>
</feature>
<evidence type="ECO:0000256" key="1">
    <source>
        <dbReference type="ARBA" id="ARBA00022729"/>
    </source>
</evidence>
<dbReference type="PROSITE" id="PS51272">
    <property type="entry name" value="SLH"/>
    <property type="match status" value="3"/>
</dbReference>
<evidence type="ECO:0000313" key="6">
    <source>
        <dbReference type="EMBL" id="SNX67257.1"/>
    </source>
</evidence>
<protein>
    <submittedName>
        <fullName evidence="6">Spore germination protein YaaH</fullName>
    </submittedName>
</protein>
<dbReference type="Gene3D" id="3.10.50.10">
    <property type="match status" value="1"/>
</dbReference>
<dbReference type="InterPro" id="IPR001223">
    <property type="entry name" value="Glyco_hydro18_cat"/>
</dbReference>
<dbReference type="Gene3D" id="3.20.20.80">
    <property type="entry name" value="Glycosidases"/>
    <property type="match status" value="1"/>
</dbReference>
<accession>A0A285CI26</accession>
<keyword evidence="1 3" id="KW-0732">Signal</keyword>
<feature type="domain" description="GH18" evidence="5">
    <location>
        <begin position="30"/>
        <end position="365"/>
    </location>
</feature>
<feature type="domain" description="SLH" evidence="4">
    <location>
        <begin position="417"/>
        <end position="480"/>
    </location>
</feature>
<dbReference type="AlphaFoldDB" id="A0A285CI26"/>
<dbReference type="GO" id="GO:0008061">
    <property type="term" value="F:chitin binding"/>
    <property type="evidence" value="ECO:0007669"/>
    <property type="project" value="InterPro"/>
</dbReference>
<evidence type="ECO:0000256" key="2">
    <source>
        <dbReference type="ARBA" id="ARBA00023295"/>
    </source>
</evidence>
<dbReference type="InterPro" id="IPR001119">
    <property type="entry name" value="SLH_dom"/>
</dbReference>
<dbReference type="PANTHER" id="PTHR46066:SF2">
    <property type="entry name" value="CHITINASE DOMAIN-CONTAINING PROTEIN 1"/>
    <property type="match status" value="1"/>
</dbReference>
<dbReference type="SUPFAM" id="SSF51445">
    <property type="entry name" value="(Trans)glycosidases"/>
    <property type="match status" value="1"/>
</dbReference>
<evidence type="ECO:0000256" key="3">
    <source>
        <dbReference type="SAM" id="SignalP"/>
    </source>
</evidence>
<feature type="domain" description="SLH" evidence="4">
    <location>
        <begin position="357"/>
        <end position="416"/>
    </location>
</feature>
<dbReference type="InterPro" id="IPR017853">
    <property type="entry name" value="GH"/>
</dbReference>
<proteinExistence type="predicted"/>
<dbReference type="InterPro" id="IPR029070">
    <property type="entry name" value="Chitinase_insertion_sf"/>
</dbReference>
<keyword evidence="2" id="KW-0378">Hydrolase</keyword>
<organism evidence="6 7">
    <name type="scientific">Bacillus oleivorans</name>
    <dbReference type="NCBI Taxonomy" id="1448271"/>
    <lineage>
        <taxon>Bacteria</taxon>
        <taxon>Bacillati</taxon>
        <taxon>Bacillota</taxon>
        <taxon>Bacilli</taxon>
        <taxon>Bacillales</taxon>
        <taxon>Bacillaceae</taxon>
        <taxon>Bacillus</taxon>
    </lineage>
</organism>
<dbReference type="PANTHER" id="PTHR46066">
    <property type="entry name" value="CHITINASE DOMAIN-CONTAINING PROTEIN 1 FAMILY MEMBER"/>
    <property type="match status" value="1"/>
</dbReference>
<dbReference type="GO" id="GO:0005975">
    <property type="term" value="P:carbohydrate metabolic process"/>
    <property type="evidence" value="ECO:0007669"/>
    <property type="project" value="InterPro"/>
</dbReference>
<dbReference type="RefSeq" id="WP_179714147.1">
    <property type="nucleotide sequence ID" value="NZ_JBEPMQ010000003.1"/>
</dbReference>
<dbReference type="InterPro" id="IPR011583">
    <property type="entry name" value="Chitinase_II/V-like_cat"/>
</dbReference>
<gene>
    <name evidence="6" type="ORF">SAMN05877753_101576</name>
</gene>
<evidence type="ECO:0000313" key="7">
    <source>
        <dbReference type="Proteomes" id="UP000219546"/>
    </source>
</evidence>
<keyword evidence="2" id="KW-0326">Glycosidase</keyword>
<keyword evidence="7" id="KW-1185">Reference proteome</keyword>
<sequence length="540" mass="61614">MKYKKTFIILVLSFLVMFLTNAAAAIAKFNMSYLYFGNPNQYITHINRTNGSLTVVSPNYFDINDQGRLHVNWTLQSLFISEMHRRGIKVVPFLSNHWNKTAGISALNNKETLVEDIAAAIDMYHLDGVNVDIEGVGHEYRNAFTEFVGLLRSKIPSQKEVSVAVAANPNNWKIGWHGFYDYKALSNYANYLMIMAYDESWEAPDSPIGPVASIGFSERSIQYAINQGVPKNKIVIGLPFYGRLWKLDGPTLENQVITGKGISINKVEPLVNQFNGAYQFDEKSQTPFAEFTIPREKSTFLGSTKLTEGKYVVWYENERSIKSKLRLPMKYGIYGTGSWSLSQETKATWDYYMLWLNGRYFNDVPVGFWAEKNIHFVSQEGWMLGTTSTTFAPNSTLTRAQGAAILVRALGKDEIKPKEYKFTDLKGHWARNEIETARELGYLHGKKPTVFGPNDPLTREQLAQIINNIFNYSLEPMADSPFSDVKENRWSYKPIIAIYQQGHITGFNNGTFKPEAYSNRAQMAALMDRMKEDFIRMRDE</sequence>
<dbReference type="Proteomes" id="UP000219546">
    <property type="component" value="Unassembled WGS sequence"/>
</dbReference>
<name>A0A285CI26_9BACI</name>
<feature type="signal peptide" evidence="3">
    <location>
        <begin position="1"/>
        <end position="24"/>
    </location>
</feature>
<dbReference type="Pfam" id="PF00395">
    <property type="entry name" value="SLH"/>
    <property type="match status" value="3"/>
</dbReference>
<evidence type="ECO:0000259" key="5">
    <source>
        <dbReference type="PROSITE" id="PS51910"/>
    </source>
</evidence>